<dbReference type="HOGENOM" id="CLU_091233_5_1_11"/>
<protein>
    <submittedName>
        <fullName evidence="5">Putative AsnC family transcriptional regulator</fullName>
    </submittedName>
</protein>
<evidence type="ECO:0000313" key="6">
    <source>
        <dbReference type="Proteomes" id="UP000002204"/>
    </source>
</evidence>
<proteinExistence type="predicted"/>
<dbReference type="PANTHER" id="PTHR30154:SF34">
    <property type="entry name" value="TRANSCRIPTIONAL REGULATOR AZLB"/>
    <property type="match status" value="1"/>
</dbReference>
<evidence type="ECO:0000256" key="1">
    <source>
        <dbReference type="ARBA" id="ARBA00023015"/>
    </source>
</evidence>
<dbReference type="KEGG" id="rer:RER_59870"/>
<dbReference type="GO" id="GO:0043565">
    <property type="term" value="F:sequence-specific DNA binding"/>
    <property type="evidence" value="ECO:0007669"/>
    <property type="project" value="InterPro"/>
</dbReference>
<evidence type="ECO:0000313" key="5">
    <source>
        <dbReference type="EMBL" id="BAH36695.1"/>
    </source>
</evidence>
<dbReference type="PANTHER" id="PTHR30154">
    <property type="entry name" value="LEUCINE-RESPONSIVE REGULATORY PROTEIN"/>
    <property type="match status" value="1"/>
</dbReference>
<dbReference type="GO" id="GO:0043200">
    <property type="term" value="P:response to amino acid"/>
    <property type="evidence" value="ECO:0007669"/>
    <property type="project" value="TreeGrafter"/>
</dbReference>
<dbReference type="SUPFAM" id="SSF54909">
    <property type="entry name" value="Dimeric alpha+beta barrel"/>
    <property type="match status" value="1"/>
</dbReference>
<sequence length="190" mass="20998">MAEGIEDSRQTAYHEDSGSNMSINRLDYRSRNGQMATEPHALDAIDRRIIAELVADSRISMRALAEKAHISRAHAYVRIERLEDAGIITGFTTRIAHEKAGLGSSAYVALSIRQHSWRGLAASLKALPFVEHFSLLGGDFDVLVLVRAPDNQELRHTVLEELQGLDGVLSTRTWLIFEEGNGPGPNWLPG</sequence>
<dbReference type="InterPro" id="IPR011008">
    <property type="entry name" value="Dimeric_a/b-barrel"/>
</dbReference>
<dbReference type="PRINTS" id="PR00033">
    <property type="entry name" value="HTHASNC"/>
</dbReference>
<keyword evidence="1" id="KW-0805">Transcription regulation</keyword>
<dbReference type="PROSITE" id="PS50956">
    <property type="entry name" value="HTH_ASNC_2"/>
    <property type="match status" value="1"/>
</dbReference>
<dbReference type="SUPFAM" id="SSF46785">
    <property type="entry name" value="Winged helix' DNA-binding domain"/>
    <property type="match status" value="1"/>
</dbReference>
<dbReference type="InterPro" id="IPR019888">
    <property type="entry name" value="Tscrpt_reg_AsnC-like"/>
</dbReference>
<name>C0ZVK1_RHOE4</name>
<dbReference type="EMBL" id="AP008957">
    <property type="protein sequence ID" value="BAH36695.1"/>
    <property type="molecule type" value="Genomic_DNA"/>
</dbReference>
<dbReference type="InterPro" id="IPR036388">
    <property type="entry name" value="WH-like_DNA-bd_sf"/>
</dbReference>
<dbReference type="Proteomes" id="UP000002204">
    <property type="component" value="Chromosome"/>
</dbReference>
<reference evidence="6" key="1">
    <citation type="submission" date="2005-03" db="EMBL/GenBank/DDBJ databases">
        <title>Comparison of the complete genome sequences of Rhodococcus erythropolis PR4 and Rhodococcus opacus B4.</title>
        <authorList>
            <person name="Takarada H."/>
            <person name="Sekine M."/>
            <person name="Hosoyama A."/>
            <person name="Yamada R."/>
            <person name="Fujisawa T."/>
            <person name="Omata S."/>
            <person name="Shimizu A."/>
            <person name="Tsukatani N."/>
            <person name="Tanikawa S."/>
            <person name="Fujita N."/>
            <person name="Harayama S."/>
        </authorList>
    </citation>
    <scope>NUCLEOTIDE SEQUENCE [LARGE SCALE GENOMIC DNA]</scope>
    <source>
        <strain evidence="6">PR4 / NBRC 100887</strain>
    </source>
</reference>
<dbReference type="Pfam" id="PF13412">
    <property type="entry name" value="HTH_24"/>
    <property type="match status" value="1"/>
</dbReference>
<reference evidence="5 6" key="2">
    <citation type="journal article" date="2006" name="Environ. Microbiol.">
        <title>Sequence analysis of three plasmids harboured in Rhodococcus erythropolis strain PR4.</title>
        <authorList>
            <person name="Sekine M."/>
            <person name="Tanikawa S."/>
            <person name="Omata S."/>
            <person name="Saito M."/>
            <person name="Fujisawa T."/>
            <person name="Tsukatani N."/>
            <person name="Tajima T."/>
            <person name="Sekigawa T."/>
            <person name="Kosugi H."/>
            <person name="Matsuo Y."/>
            <person name="Nishiko R."/>
            <person name="Imamura K."/>
            <person name="Ito M."/>
            <person name="Narita H."/>
            <person name="Tago S."/>
            <person name="Fujita N."/>
            <person name="Harayama S."/>
        </authorList>
    </citation>
    <scope>NUCLEOTIDE SEQUENCE [LARGE SCALE GENOMIC DNA]</scope>
    <source>
        <strain evidence="6">PR4 / NBRC 100887</strain>
    </source>
</reference>
<dbReference type="Gene3D" id="3.30.70.920">
    <property type="match status" value="1"/>
</dbReference>
<dbReference type="Pfam" id="PF01037">
    <property type="entry name" value="AsnC_trans_reg"/>
    <property type="match status" value="1"/>
</dbReference>
<dbReference type="InterPro" id="IPR036390">
    <property type="entry name" value="WH_DNA-bd_sf"/>
</dbReference>
<evidence type="ECO:0000256" key="3">
    <source>
        <dbReference type="ARBA" id="ARBA00023163"/>
    </source>
</evidence>
<evidence type="ECO:0000259" key="4">
    <source>
        <dbReference type="PROSITE" id="PS50956"/>
    </source>
</evidence>
<feature type="domain" description="HTH asnC-type" evidence="4">
    <location>
        <begin position="42"/>
        <end position="103"/>
    </location>
</feature>
<dbReference type="SMART" id="SM00344">
    <property type="entry name" value="HTH_ASNC"/>
    <property type="match status" value="1"/>
</dbReference>
<dbReference type="InterPro" id="IPR000485">
    <property type="entry name" value="AsnC-type_HTH_dom"/>
</dbReference>
<dbReference type="GO" id="GO:0005829">
    <property type="term" value="C:cytosol"/>
    <property type="evidence" value="ECO:0007669"/>
    <property type="project" value="TreeGrafter"/>
</dbReference>
<dbReference type="InterPro" id="IPR019887">
    <property type="entry name" value="Tscrpt_reg_AsnC/Lrp_C"/>
</dbReference>
<keyword evidence="3" id="KW-0804">Transcription</keyword>
<dbReference type="Gene3D" id="1.10.10.10">
    <property type="entry name" value="Winged helix-like DNA-binding domain superfamily/Winged helix DNA-binding domain"/>
    <property type="match status" value="1"/>
</dbReference>
<keyword evidence="2" id="KW-0238">DNA-binding</keyword>
<accession>C0ZVK1</accession>
<evidence type="ECO:0000256" key="2">
    <source>
        <dbReference type="ARBA" id="ARBA00023125"/>
    </source>
</evidence>
<dbReference type="eggNOG" id="COG1522">
    <property type="taxonomic scope" value="Bacteria"/>
</dbReference>
<organism evidence="5 6">
    <name type="scientific">Rhodococcus erythropolis (strain PR4 / NBRC 100887)</name>
    <dbReference type="NCBI Taxonomy" id="234621"/>
    <lineage>
        <taxon>Bacteria</taxon>
        <taxon>Bacillati</taxon>
        <taxon>Actinomycetota</taxon>
        <taxon>Actinomycetes</taxon>
        <taxon>Mycobacteriales</taxon>
        <taxon>Nocardiaceae</taxon>
        <taxon>Rhodococcus</taxon>
        <taxon>Rhodococcus erythropolis group</taxon>
    </lineage>
</organism>
<gene>
    <name evidence="5" type="ordered locus">RER_59870</name>
</gene>
<dbReference type="AlphaFoldDB" id="C0ZVK1"/>